<feature type="domain" description="Reverse transcriptase zinc-binding" evidence="1">
    <location>
        <begin position="3"/>
        <end position="83"/>
    </location>
</feature>
<dbReference type="Gramene" id="A02p16450.2_BraZ1">
    <property type="protein sequence ID" value="A02p16450.2_BraZ1.CDS.1"/>
    <property type="gene ID" value="A02g16450.2_BraZ1"/>
</dbReference>
<dbReference type="Proteomes" id="UP000694005">
    <property type="component" value="Chromosome A02"/>
</dbReference>
<gene>
    <name evidence="2" type="ORF">BRAPAZ1V2_A02P16450.2</name>
</gene>
<feature type="non-terminal residue" evidence="2">
    <location>
        <position position="106"/>
    </location>
</feature>
<evidence type="ECO:0000313" key="2">
    <source>
        <dbReference type="EMBL" id="CAG7892693.1"/>
    </source>
</evidence>
<organism evidence="2 3">
    <name type="scientific">Brassica campestris</name>
    <name type="common">Field mustard</name>
    <dbReference type="NCBI Taxonomy" id="3711"/>
    <lineage>
        <taxon>Eukaryota</taxon>
        <taxon>Viridiplantae</taxon>
        <taxon>Streptophyta</taxon>
        <taxon>Embryophyta</taxon>
        <taxon>Tracheophyta</taxon>
        <taxon>Spermatophyta</taxon>
        <taxon>Magnoliopsida</taxon>
        <taxon>eudicotyledons</taxon>
        <taxon>Gunneridae</taxon>
        <taxon>Pentapetalae</taxon>
        <taxon>rosids</taxon>
        <taxon>malvids</taxon>
        <taxon>Brassicales</taxon>
        <taxon>Brassicaceae</taxon>
        <taxon>Brassiceae</taxon>
        <taxon>Brassica</taxon>
    </lineage>
</organism>
<proteinExistence type="predicted"/>
<sequence>TGQIYKLIKTHQPVVPWASIVWSSRGIPKQNFLTWLVVLNRCPTKDRIIGWGLQTSPLCLLCNSENETRDHLFFSCVYSASVWESLARKARCSPITSWNQVIAHMQ</sequence>
<dbReference type="InterPro" id="IPR026960">
    <property type="entry name" value="RVT-Znf"/>
</dbReference>
<evidence type="ECO:0000259" key="1">
    <source>
        <dbReference type="Pfam" id="PF13966"/>
    </source>
</evidence>
<dbReference type="AlphaFoldDB" id="A0A8D9H4R7"/>
<protein>
    <recommendedName>
        <fullName evidence="1">Reverse transcriptase zinc-binding domain-containing protein</fullName>
    </recommendedName>
</protein>
<evidence type="ECO:0000313" key="3">
    <source>
        <dbReference type="Proteomes" id="UP000694005"/>
    </source>
</evidence>
<reference evidence="2 3" key="1">
    <citation type="submission" date="2021-07" db="EMBL/GenBank/DDBJ databases">
        <authorList>
            <consortium name="Genoscope - CEA"/>
            <person name="William W."/>
        </authorList>
    </citation>
    <scope>NUCLEOTIDE SEQUENCE [LARGE SCALE GENOMIC DNA]</scope>
</reference>
<name>A0A8D9H4R7_BRACM</name>
<accession>A0A8D9H4R7</accession>
<dbReference type="Pfam" id="PF13966">
    <property type="entry name" value="zf-RVT"/>
    <property type="match status" value="1"/>
</dbReference>
<dbReference type="EMBL" id="LS974618">
    <property type="protein sequence ID" value="CAG7892693.1"/>
    <property type="molecule type" value="Genomic_DNA"/>
</dbReference>
<feature type="non-terminal residue" evidence="2">
    <location>
        <position position="1"/>
    </location>
</feature>